<evidence type="ECO:0000256" key="6">
    <source>
        <dbReference type="ARBA" id="ARBA00023172"/>
    </source>
</evidence>
<sequence>MQLRYNFRLDPTPGQRDALTKAFGCARWVYNQALAIRKSSYEEGGGWIASEVLSKRLITEAKKSSETAWLGSVSVVVLQQALRDNDVAYKNFFDSATGRRKGVRAGKPRFRSRRDNRQAIRFTANSKFKIMKSGRLSLPKIGEVAVRWSRDLPSDPSSVTVIKDASGRYFASFVVQTDPAADAERFPAGDAYAETGIDLGLTHFVVRDNGEKIDAPRFLRKAEQRLKKLQQSLARKQKGSNNRAKARVKVAKAHAHVADARKDFHHKLSTTIIRENQAVYVEDLAASSMARSRMNGMAKSVHDAGWSNFVRMLEYKSARYGRTFAKMDRWAPTSQVCSACGVKDGPKPLKVRGWTCGACGVHHDRDVNAARNILTLGRQVAAGRAETENACGGDVRPQLAVAGPDEAGTHLGDRTLA</sequence>
<dbReference type="GO" id="GO:0032259">
    <property type="term" value="P:methylation"/>
    <property type="evidence" value="ECO:0007669"/>
    <property type="project" value="UniProtKB-KW"/>
</dbReference>
<feature type="domain" description="Probable transposase IS891/IS1136/IS1341" evidence="8">
    <location>
        <begin position="195"/>
        <end position="292"/>
    </location>
</feature>
<dbReference type="Pfam" id="PF01385">
    <property type="entry name" value="OrfB_IS605"/>
    <property type="match status" value="1"/>
</dbReference>
<keyword evidence="4" id="KW-0862">Zinc</keyword>
<keyword evidence="5" id="KW-0238">DNA-binding</keyword>
<name>C7Q2X9_CATAD</name>
<protein>
    <submittedName>
        <fullName evidence="11">Transposase, IS605 OrfB family</fullName>
        <ecNumber evidence="11">2.1.1.37</ecNumber>
    </submittedName>
</protein>
<evidence type="ECO:0000259" key="10">
    <source>
        <dbReference type="Pfam" id="PF12323"/>
    </source>
</evidence>
<dbReference type="HOGENOM" id="CLU_032903_0_0_11"/>
<evidence type="ECO:0000256" key="2">
    <source>
        <dbReference type="ARBA" id="ARBA00022578"/>
    </source>
</evidence>
<keyword evidence="11" id="KW-0489">Methyltransferase</keyword>
<evidence type="ECO:0000259" key="8">
    <source>
        <dbReference type="Pfam" id="PF01385"/>
    </source>
</evidence>
<feature type="domain" description="Cas12f1-like TNB" evidence="9">
    <location>
        <begin position="306"/>
        <end position="373"/>
    </location>
</feature>
<dbReference type="KEGG" id="cai:Caci_2962"/>
<keyword evidence="11" id="KW-0808">Transferase</keyword>
<feature type="region of interest" description="Disordered" evidence="7">
    <location>
        <begin position="388"/>
        <end position="417"/>
    </location>
</feature>
<organism evidence="11 12">
    <name type="scientific">Catenulispora acidiphila (strain DSM 44928 / JCM 14897 / NBRC 102108 / NRRL B-24433 / ID139908)</name>
    <dbReference type="NCBI Taxonomy" id="479433"/>
    <lineage>
        <taxon>Bacteria</taxon>
        <taxon>Bacillati</taxon>
        <taxon>Actinomycetota</taxon>
        <taxon>Actinomycetes</taxon>
        <taxon>Catenulisporales</taxon>
        <taxon>Catenulisporaceae</taxon>
        <taxon>Catenulispora</taxon>
    </lineage>
</organism>
<dbReference type="GO" id="GO:0046872">
    <property type="term" value="F:metal ion binding"/>
    <property type="evidence" value="ECO:0007669"/>
    <property type="project" value="UniProtKB-KW"/>
</dbReference>
<evidence type="ECO:0000256" key="4">
    <source>
        <dbReference type="ARBA" id="ARBA00022833"/>
    </source>
</evidence>
<dbReference type="Pfam" id="PF12323">
    <property type="entry name" value="HTH_OrfB_IS605"/>
    <property type="match status" value="1"/>
</dbReference>
<dbReference type="GO" id="GO:0006310">
    <property type="term" value="P:DNA recombination"/>
    <property type="evidence" value="ECO:0007669"/>
    <property type="project" value="UniProtKB-KW"/>
</dbReference>
<keyword evidence="2" id="KW-0815">Transposition</keyword>
<dbReference type="eggNOG" id="COG0675">
    <property type="taxonomic scope" value="Bacteria"/>
</dbReference>
<evidence type="ECO:0000313" key="11">
    <source>
        <dbReference type="EMBL" id="ACU71871.1"/>
    </source>
</evidence>
<dbReference type="GO" id="GO:0003677">
    <property type="term" value="F:DNA binding"/>
    <property type="evidence" value="ECO:0007669"/>
    <property type="project" value="UniProtKB-KW"/>
</dbReference>
<comment type="similarity">
    <text evidence="1">In the C-terminal section; belongs to the transposase 35 family.</text>
</comment>
<feature type="domain" description="Transposase putative helix-turn-helix" evidence="10">
    <location>
        <begin position="1"/>
        <end position="45"/>
    </location>
</feature>
<dbReference type="GO" id="GO:0032196">
    <property type="term" value="P:transposition"/>
    <property type="evidence" value="ECO:0007669"/>
    <property type="project" value="UniProtKB-KW"/>
</dbReference>
<proteinExistence type="inferred from homology"/>
<keyword evidence="3" id="KW-0479">Metal-binding</keyword>
<dbReference type="AlphaFoldDB" id="C7Q2X9"/>
<keyword evidence="6" id="KW-0233">DNA recombination</keyword>
<dbReference type="InterPro" id="IPR021027">
    <property type="entry name" value="Transposase_put_HTH"/>
</dbReference>
<dbReference type="Pfam" id="PF07282">
    <property type="entry name" value="Cas12f1-like_TNB"/>
    <property type="match status" value="1"/>
</dbReference>
<dbReference type="STRING" id="479433.Caci_2962"/>
<dbReference type="RefSeq" id="WP_012787164.1">
    <property type="nucleotide sequence ID" value="NC_013131.1"/>
</dbReference>
<evidence type="ECO:0000256" key="3">
    <source>
        <dbReference type="ARBA" id="ARBA00022723"/>
    </source>
</evidence>
<evidence type="ECO:0000259" key="9">
    <source>
        <dbReference type="Pfam" id="PF07282"/>
    </source>
</evidence>
<dbReference type="EMBL" id="CP001700">
    <property type="protein sequence ID" value="ACU71871.1"/>
    <property type="molecule type" value="Genomic_DNA"/>
</dbReference>
<dbReference type="Proteomes" id="UP000000851">
    <property type="component" value="Chromosome"/>
</dbReference>
<dbReference type="InParanoid" id="C7Q2X9"/>
<dbReference type="NCBIfam" id="TIGR01766">
    <property type="entry name" value="IS200/IS605 family accessory protein TnpB-like domain"/>
    <property type="match status" value="1"/>
</dbReference>
<dbReference type="GO" id="GO:0003886">
    <property type="term" value="F:DNA (cytosine-5-)-methyltransferase activity"/>
    <property type="evidence" value="ECO:0007669"/>
    <property type="project" value="UniProtKB-EC"/>
</dbReference>
<accession>C7Q2X9</accession>
<evidence type="ECO:0000256" key="7">
    <source>
        <dbReference type="SAM" id="MobiDB-lite"/>
    </source>
</evidence>
<dbReference type="InterPro" id="IPR010095">
    <property type="entry name" value="Cas12f1-like_TNB"/>
</dbReference>
<keyword evidence="12" id="KW-1185">Reference proteome</keyword>
<reference evidence="11 12" key="1">
    <citation type="journal article" date="2009" name="Stand. Genomic Sci.">
        <title>Complete genome sequence of Catenulispora acidiphila type strain (ID 139908).</title>
        <authorList>
            <person name="Copeland A."/>
            <person name="Lapidus A."/>
            <person name="Glavina Del Rio T."/>
            <person name="Nolan M."/>
            <person name="Lucas S."/>
            <person name="Chen F."/>
            <person name="Tice H."/>
            <person name="Cheng J.F."/>
            <person name="Bruce D."/>
            <person name="Goodwin L."/>
            <person name="Pitluck S."/>
            <person name="Mikhailova N."/>
            <person name="Pati A."/>
            <person name="Ivanova N."/>
            <person name="Mavromatis K."/>
            <person name="Chen A."/>
            <person name="Palaniappan K."/>
            <person name="Chain P."/>
            <person name="Land M."/>
            <person name="Hauser L."/>
            <person name="Chang Y.J."/>
            <person name="Jeffries C.D."/>
            <person name="Chertkov O."/>
            <person name="Brettin T."/>
            <person name="Detter J.C."/>
            <person name="Han C."/>
            <person name="Ali Z."/>
            <person name="Tindall B.J."/>
            <person name="Goker M."/>
            <person name="Bristow J."/>
            <person name="Eisen J.A."/>
            <person name="Markowitz V."/>
            <person name="Hugenholtz P."/>
            <person name="Kyrpides N.C."/>
            <person name="Klenk H.P."/>
        </authorList>
    </citation>
    <scope>NUCLEOTIDE SEQUENCE [LARGE SCALE GENOMIC DNA]</scope>
    <source>
        <strain evidence="12">DSM 44928 / JCM 14897 / NBRC 102108 / NRRL B-24433 / ID139908</strain>
    </source>
</reference>
<gene>
    <name evidence="11" type="ordered locus">Caci_2962</name>
</gene>
<dbReference type="EC" id="2.1.1.37" evidence="11"/>
<evidence type="ECO:0000256" key="1">
    <source>
        <dbReference type="ARBA" id="ARBA00008761"/>
    </source>
</evidence>
<evidence type="ECO:0000313" key="12">
    <source>
        <dbReference type="Proteomes" id="UP000000851"/>
    </source>
</evidence>
<dbReference type="InterPro" id="IPR001959">
    <property type="entry name" value="Transposase"/>
</dbReference>
<dbReference type="OrthoDB" id="6230307at2"/>
<feature type="compositionally biased region" description="Basic and acidic residues" evidence="7">
    <location>
        <begin position="407"/>
        <end position="417"/>
    </location>
</feature>
<dbReference type="NCBIfam" id="NF040570">
    <property type="entry name" value="guided_TnpB"/>
    <property type="match status" value="1"/>
</dbReference>
<evidence type="ECO:0000256" key="5">
    <source>
        <dbReference type="ARBA" id="ARBA00023125"/>
    </source>
</evidence>